<feature type="domain" description="EB" evidence="2">
    <location>
        <begin position="73"/>
        <end position="119"/>
    </location>
</feature>
<dbReference type="PANTHER" id="PTHR46339">
    <property type="entry name" value="PROTEIN CBG15282-RELATED"/>
    <property type="match status" value="1"/>
</dbReference>
<keyword evidence="1" id="KW-0812">Transmembrane</keyword>
<proteinExistence type="predicted"/>
<dbReference type="PANTHER" id="PTHR46339:SF4">
    <property type="entry name" value="BPTI_KUNITZ INHIBITOR DOMAIN-CONTAINING PROTEIN"/>
    <property type="match status" value="1"/>
</dbReference>
<feature type="transmembrane region" description="Helical" evidence="1">
    <location>
        <begin position="12"/>
        <end position="35"/>
    </location>
</feature>
<gene>
    <name evidence="3" type="ORF">ANCDUO_26412</name>
</gene>
<protein>
    <submittedName>
        <fullName evidence="3">EB module</fullName>
    </submittedName>
</protein>
<dbReference type="InterPro" id="IPR053014">
    <property type="entry name" value="Cuticle_assoc_divergent"/>
</dbReference>
<dbReference type="OrthoDB" id="5845745at2759"/>
<keyword evidence="4" id="KW-1185">Reference proteome</keyword>
<dbReference type="Pfam" id="PF01683">
    <property type="entry name" value="EB"/>
    <property type="match status" value="1"/>
</dbReference>
<keyword evidence="1" id="KW-1133">Transmembrane helix</keyword>
<keyword evidence="1" id="KW-0472">Membrane</keyword>
<dbReference type="EMBL" id="KN784657">
    <property type="protein sequence ID" value="KIH43579.1"/>
    <property type="molecule type" value="Genomic_DNA"/>
</dbReference>
<reference evidence="3 4" key="1">
    <citation type="submission" date="2013-12" db="EMBL/GenBank/DDBJ databases">
        <title>Draft genome of the parsitic nematode Ancylostoma duodenale.</title>
        <authorList>
            <person name="Mitreva M."/>
        </authorList>
    </citation>
    <scope>NUCLEOTIDE SEQUENCE [LARGE SCALE GENOMIC DNA]</scope>
    <source>
        <strain evidence="3 4">Zhejiang</strain>
    </source>
</reference>
<evidence type="ECO:0000259" key="2">
    <source>
        <dbReference type="Pfam" id="PF01683"/>
    </source>
</evidence>
<dbReference type="Proteomes" id="UP000054047">
    <property type="component" value="Unassembled WGS sequence"/>
</dbReference>
<dbReference type="AlphaFoldDB" id="A0A0C2F9L6"/>
<evidence type="ECO:0000313" key="3">
    <source>
        <dbReference type="EMBL" id="KIH43579.1"/>
    </source>
</evidence>
<sequence length="122" mass="13556">MDYRKIVHDSTNYFLCVGHVLKLLPLSSYPTGALFEQEYRPRRRRGSSLVGDVCAFNTECQRGMFCGGGTCQCLSDFVSIEQHCWPKINPGESGCVDERQCEAVWPEATCSSSGVCECPFAT</sequence>
<evidence type="ECO:0000256" key="1">
    <source>
        <dbReference type="SAM" id="Phobius"/>
    </source>
</evidence>
<accession>A0A0C2F9L6</accession>
<organism evidence="3 4">
    <name type="scientific">Ancylostoma duodenale</name>
    <dbReference type="NCBI Taxonomy" id="51022"/>
    <lineage>
        <taxon>Eukaryota</taxon>
        <taxon>Metazoa</taxon>
        <taxon>Ecdysozoa</taxon>
        <taxon>Nematoda</taxon>
        <taxon>Chromadorea</taxon>
        <taxon>Rhabditida</taxon>
        <taxon>Rhabditina</taxon>
        <taxon>Rhabditomorpha</taxon>
        <taxon>Strongyloidea</taxon>
        <taxon>Ancylostomatidae</taxon>
        <taxon>Ancylostomatinae</taxon>
        <taxon>Ancylostoma</taxon>
    </lineage>
</organism>
<dbReference type="InterPro" id="IPR006149">
    <property type="entry name" value="EB_dom"/>
</dbReference>
<evidence type="ECO:0000313" key="4">
    <source>
        <dbReference type="Proteomes" id="UP000054047"/>
    </source>
</evidence>
<name>A0A0C2F9L6_9BILA</name>
<feature type="non-terminal residue" evidence="3">
    <location>
        <position position="122"/>
    </location>
</feature>